<gene>
    <name evidence="1" type="ORF">C8N34_105221</name>
</gene>
<dbReference type="EMBL" id="QBKP01000005">
    <property type="protein sequence ID" value="PTX50576.1"/>
    <property type="molecule type" value="Genomic_DNA"/>
</dbReference>
<dbReference type="InterPro" id="IPR003462">
    <property type="entry name" value="ODC_Mu_crystall"/>
</dbReference>
<dbReference type="OrthoDB" id="9785971at2"/>
<dbReference type="Gene3D" id="3.30.1780.10">
    <property type="entry name" value="ornithine cyclodeaminase, domain 1"/>
    <property type="match status" value="1"/>
</dbReference>
<dbReference type="PIRSF" id="PIRSF001439">
    <property type="entry name" value="CryM"/>
    <property type="match status" value="1"/>
</dbReference>
<protein>
    <submittedName>
        <fullName evidence="1">Ornithine cyclodeaminase</fullName>
    </submittedName>
</protein>
<keyword evidence="2" id="KW-1185">Reference proteome</keyword>
<dbReference type="PANTHER" id="PTHR13812:SF19">
    <property type="entry name" value="KETIMINE REDUCTASE MU-CRYSTALLIN"/>
    <property type="match status" value="1"/>
</dbReference>
<accession>A0A2T6B3D1</accession>
<dbReference type="RefSeq" id="WP_108128783.1">
    <property type="nucleotide sequence ID" value="NZ_QBKP01000005.1"/>
</dbReference>
<name>A0A2T6B3D1_9RHOB</name>
<comment type="caution">
    <text evidence="1">The sequence shown here is derived from an EMBL/GenBank/DDBJ whole genome shotgun (WGS) entry which is preliminary data.</text>
</comment>
<dbReference type="InterPro" id="IPR023401">
    <property type="entry name" value="ODC_N"/>
</dbReference>
<dbReference type="Proteomes" id="UP000244224">
    <property type="component" value="Unassembled WGS sequence"/>
</dbReference>
<dbReference type="GO" id="GO:0005737">
    <property type="term" value="C:cytoplasm"/>
    <property type="evidence" value="ECO:0007669"/>
    <property type="project" value="TreeGrafter"/>
</dbReference>
<proteinExistence type="predicted"/>
<dbReference type="PANTHER" id="PTHR13812">
    <property type="entry name" value="KETIMINE REDUCTASE MU-CRYSTALLIN"/>
    <property type="match status" value="1"/>
</dbReference>
<dbReference type="Pfam" id="PF02423">
    <property type="entry name" value="OCD_Mu_crystall"/>
    <property type="match status" value="1"/>
</dbReference>
<organism evidence="1 2">
    <name type="scientific">Gemmobacter caeni</name>
    <dbReference type="NCBI Taxonomy" id="589035"/>
    <lineage>
        <taxon>Bacteria</taxon>
        <taxon>Pseudomonadati</taxon>
        <taxon>Pseudomonadota</taxon>
        <taxon>Alphaproteobacteria</taxon>
        <taxon>Rhodobacterales</taxon>
        <taxon>Paracoccaceae</taxon>
        <taxon>Gemmobacter</taxon>
    </lineage>
</organism>
<dbReference type="Gene3D" id="3.40.50.720">
    <property type="entry name" value="NAD(P)-binding Rossmann-like Domain"/>
    <property type="match status" value="1"/>
</dbReference>
<evidence type="ECO:0000313" key="2">
    <source>
        <dbReference type="Proteomes" id="UP000244224"/>
    </source>
</evidence>
<dbReference type="InterPro" id="IPR036291">
    <property type="entry name" value="NAD(P)-bd_dom_sf"/>
</dbReference>
<evidence type="ECO:0000313" key="1">
    <source>
        <dbReference type="EMBL" id="PTX50576.1"/>
    </source>
</evidence>
<reference evidence="1 2" key="1">
    <citation type="submission" date="2018-04" db="EMBL/GenBank/DDBJ databases">
        <title>Genomic Encyclopedia of Archaeal and Bacterial Type Strains, Phase II (KMG-II): from individual species to whole genera.</title>
        <authorList>
            <person name="Goeker M."/>
        </authorList>
    </citation>
    <scope>NUCLEOTIDE SEQUENCE [LARGE SCALE GENOMIC DNA]</scope>
    <source>
        <strain evidence="1 2">DSM 21823</strain>
    </source>
</reference>
<dbReference type="SUPFAM" id="SSF51735">
    <property type="entry name" value="NAD(P)-binding Rossmann-fold domains"/>
    <property type="match status" value="1"/>
</dbReference>
<sequence>MLVLTAADVKRCVGMAECISAVRAELIEEAKGAHKQFSRHQLSGGEGQALMGLMPIAQVAGDPTWALKAVTVARSNRARGLDTHQGVMLLFEGCTGLPLAVIDASAITALRTAATSAIATLALARPDVSRVAFLGAGTQARAHLEALRLVLPHAEFTLWSRSGAASLAEEMGAKACQDIAAALRDADVICTATAADKPLIDPRWVMPGAHINAIGASRPDARELGSDLIADAELFTDSRLQAHTECGEYLLPLAERRITANHILAELGEVLAGFHPGRSGSDALTIFKSLGTATQDLAAAKLVLRKAHSLGEGQSINWTDDAIPQGA</sequence>
<dbReference type="AlphaFoldDB" id="A0A2T6B3D1"/>